<accession>A0A4Y2J5T7</accession>
<evidence type="ECO:0000313" key="3">
    <source>
        <dbReference type="EMBL" id="GBM84573.1"/>
    </source>
</evidence>
<name>A0A4Y2J5T7_ARAVE</name>
<evidence type="ECO:0000313" key="4">
    <source>
        <dbReference type="EMBL" id="GBM84612.1"/>
    </source>
</evidence>
<gene>
    <name evidence="3" type="ORF">AVEN_149161_1</name>
    <name evidence="1" type="ORF">AVEN_17014_1</name>
    <name evidence="4" type="ORF">AVEN_208014_1</name>
    <name evidence="2" type="ORF">AVEN_57271_1</name>
</gene>
<dbReference type="EMBL" id="BGPR01188571">
    <property type="protein sequence ID" value="GBM84534.1"/>
    <property type="molecule type" value="Genomic_DNA"/>
</dbReference>
<keyword evidence="5" id="KW-1185">Reference proteome</keyword>
<dbReference type="EMBL" id="BGPR01188585">
    <property type="protein sequence ID" value="GBM84573.1"/>
    <property type="molecule type" value="Genomic_DNA"/>
</dbReference>
<evidence type="ECO:0000313" key="5">
    <source>
        <dbReference type="Proteomes" id="UP000499080"/>
    </source>
</evidence>
<comment type="caution">
    <text evidence="4">The sequence shown here is derived from an EMBL/GenBank/DDBJ whole genome shotgun (WGS) entry which is preliminary data.</text>
</comment>
<dbReference type="EMBL" id="BGPR01188598">
    <property type="protein sequence ID" value="GBM84612.1"/>
    <property type="molecule type" value="Genomic_DNA"/>
</dbReference>
<organism evidence="4 5">
    <name type="scientific">Araneus ventricosus</name>
    <name type="common">Orbweaver spider</name>
    <name type="synonym">Epeira ventricosa</name>
    <dbReference type="NCBI Taxonomy" id="182803"/>
    <lineage>
        <taxon>Eukaryota</taxon>
        <taxon>Metazoa</taxon>
        <taxon>Ecdysozoa</taxon>
        <taxon>Arthropoda</taxon>
        <taxon>Chelicerata</taxon>
        <taxon>Arachnida</taxon>
        <taxon>Araneae</taxon>
        <taxon>Araneomorphae</taxon>
        <taxon>Entelegynae</taxon>
        <taxon>Araneoidea</taxon>
        <taxon>Araneidae</taxon>
        <taxon>Araneus</taxon>
    </lineage>
</organism>
<proteinExistence type="predicted"/>
<protein>
    <submittedName>
        <fullName evidence="4">Uncharacterized protein</fullName>
    </submittedName>
</protein>
<evidence type="ECO:0000313" key="1">
    <source>
        <dbReference type="EMBL" id="GBM84523.1"/>
    </source>
</evidence>
<sequence>MLRIAVNGKFGSCLFGEEKVFFPPLPAHIDELKTRKTADIHLRSHISSPDSPNLLPSGQVCRLSQRSRPGYCQYPIPNILKKCGMSSPID</sequence>
<dbReference type="Proteomes" id="UP000499080">
    <property type="component" value="Unassembled WGS sequence"/>
</dbReference>
<dbReference type="EMBL" id="BGPR01188567">
    <property type="protein sequence ID" value="GBM84523.1"/>
    <property type="molecule type" value="Genomic_DNA"/>
</dbReference>
<evidence type="ECO:0000313" key="2">
    <source>
        <dbReference type="EMBL" id="GBM84534.1"/>
    </source>
</evidence>
<reference evidence="4 5" key="1">
    <citation type="journal article" date="2019" name="Sci. Rep.">
        <title>Orb-weaving spider Araneus ventricosus genome elucidates the spidroin gene catalogue.</title>
        <authorList>
            <person name="Kono N."/>
            <person name="Nakamura H."/>
            <person name="Ohtoshi R."/>
            <person name="Moran D.A.P."/>
            <person name="Shinohara A."/>
            <person name="Yoshida Y."/>
            <person name="Fujiwara M."/>
            <person name="Mori M."/>
            <person name="Tomita M."/>
            <person name="Arakawa K."/>
        </authorList>
    </citation>
    <scope>NUCLEOTIDE SEQUENCE [LARGE SCALE GENOMIC DNA]</scope>
</reference>
<dbReference type="AlphaFoldDB" id="A0A4Y2J5T7"/>